<evidence type="ECO:0000313" key="10">
    <source>
        <dbReference type="Proteomes" id="UP000265040"/>
    </source>
</evidence>
<dbReference type="Pfam" id="PF00969">
    <property type="entry name" value="MHC_II_beta"/>
    <property type="match status" value="1"/>
</dbReference>
<dbReference type="GO" id="GO:0019882">
    <property type="term" value="P:antigen processing and presentation"/>
    <property type="evidence" value="ECO:0007669"/>
    <property type="project" value="InterPro"/>
</dbReference>
<evidence type="ECO:0000313" key="9">
    <source>
        <dbReference type="Ensembl" id="ENSATEP00000001096.3"/>
    </source>
</evidence>
<keyword evidence="7" id="KW-0732">Signal</keyword>
<evidence type="ECO:0000256" key="5">
    <source>
        <dbReference type="ARBA" id="ARBA00023180"/>
    </source>
</evidence>
<dbReference type="Ensembl" id="ENSATET00000001117.3">
    <property type="protein sequence ID" value="ENSATEP00000001096.3"/>
    <property type="gene ID" value="ENSATEG00000000801.3"/>
</dbReference>
<dbReference type="SMART" id="SM00407">
    <property type="entry name" value="IGc1"/>
    <property type="match status" value="1"/>
</dbReference>
<evidence type="ECO:0000256" key="1">
    <source>
        <dbReference type="ARBA" id="ARBA00004479"/>
    </source>
</evidence>
<feature type="signal peptide" evidence="7">
    <location>
        <begin position="1"/>
        <end position="21"/>
    </location>
</feature>
<dbReference type="InterPro" id="IPR007110">
    <property type="entry name" value="Ig-like_dom"/>
</dbReference>
<dbReference type="AlphaFoldDB" id="A0A3Q1I980"/>
<keyword evidence="4" id="KW-1015">Disulfide bond</keyword>
<dbReference type="InterPro" id="IPR014745">
    <property type="entry name" value="MHC_II_a/b_N"/>
</dbReference>
<keyword evidence="5" id="KW-0325">Glycoprotein</keyword>
<evidence type="ECO:0000256" key="7">
    <source>
        <dbReference type="SAM" id="SignalP"/>
    </source>
</evidence>
<dbReference type="PANTHER" id="PTHR19944">
    <property type="entry name" value="MHC CLASS II-RELATED"/>
    <property type="match status" value="1"/>
</dbReference>
<reference evidence="9" key="3">
    <citation type="submission" date="2025-09" db="UniProtKB">
        <authorList>
            <consortium name="Ensembl"/>
        </authorList>
    </citation>
    <scope>IDENTIFICATION</scope>
</reference>
<reference evidence="9" key="2">
    <citation type="submission" date="2025-08" db="UniProtKB">
        <authorList>
            <consortium name="Ensembl"/>
        </authorList>
    </citation>
    <scope>IDENTIFICATION</scope>
</reference>
<feature type="transmembrane region" description="Helical" evidence="6">
    <location>
        <begin position="216"/>
        <end position="236"/>
    </location>
</feature>
<dbReference type="InterPro" id="IPR013783">
    <property type="entry name" value="Ig-like_fold"/>
</dbReference>
<dbReference type="InterPro" id="IPR000353">
    <property type="entry name" value="MHC_II_b_N"/>
</dbReference>
<dbReference type="RefSeq" id="XP_026228583.1">
    <property type="nucleotide sequence ID" value="XM_026372798.1"/>
</dbReference>
<dbReference type="GO" id="GO:0006955">
    <property type="term" value="P:immune response"/>
    <property type="evidence" value="ECO:0007669"/>
    <property type="project" value="InterPro"/>
</dbReference>
<dbReference type="Pfam" id="PF07654">
    <property type="entry name" value="C1-set"/>
    <property type="match status" value="1"/>
</dbReference>
<dbReference type="InterPro" id="IPR003597">
    <property type="entry name" value="Ig_C1-set"/>
</dbReference>
<comment type="subcellular location">
    <subcellularLocation>
        <location evidence="1">Membrane</location>
        <topology evidence="1">Single-pass type I membrane protein</topology>
    </subcellularLocation>
</comment>
<keyword evidence="10" id="KW-1185">Reference proteome</keyword>
<sequence>MPRVHSSCTLLLMFLVFSTEGALYGHFLCRCQFSSPDGHDAVYLEQFYFNKVMLMQYNSTLGKVTGYTKIGEKGAAILNKYQEFMTHEEWKTRLCRKNSQLAFNGLLNPVEPDIRLKSGKAASSKHPDMLICSAYDFYPKQIRVTWLRDGKETTSDVTSTDELSNGNWLYQIHSYLEYTPTPGEKVTCMVEHASFKKPMLYDWDPVPDPGTINKNAVGTAGLVLGVFLLVAGLIYYKRTSCVTYLCSLRSSPDSSTRPETRPVVYQESSALLPVLLVLNQTEVSSTGS</sequence>
<keyword evidence="2 6" id="KW-0812">Transmembrane</keyword>
<dbReference type="InterPro" id="IPR050160">
    <property type="entry name" value="MHC/Immunoglobulin"/>
</dbReference>
<evidence type="ECO:0000256" key="2">
    <source>
        <dbReference type="ARBA" id="ARBA00022692"/>
    </source>
</evidence>
<dbReference type="GeneTree" id="ENSGT00950000183127"/>
<dbReference type="GeneID" id="113170631"/>
<accession>A0A3Q1I980</accession>
<dbReference type="InParanoid" id="A0A3Q1I980"/>
<reference evidence="9" key="1">
    <citation type="submission" date="2021-04" db="EMBL/GenBank/DDBJ databases">
        <authorList>
            <consortium name="Wellcome Sanger Institute Data Sharing"/>
        </authorList>
    </citation>
    <scope>NUCLEOTIDE SEQUENCE [LARGE SCALE GENOMIC DNA]</scope>
</reference>
<dbReference type="SUPFAM" id="SSF54452">
    <property type="entry name" value="MHC antigen-recognition domain"/>
    <property type="match status" value="1"/>
</dbReference>
<feature type="chain" id="PRO_5043803370" description="Ig-like domain-containing protein" evidence="7">
    <location>
        <begin position="22"/>
        <end position="288"/>
    </location>
</feature>
<dbReference type="GO" id="GO:0042613">
    <property type="term" value="C:MHC class II protein complex"/>
    <property type="evidence" value="ECO:0007669"/>
    <property type="project" value="InterPro"/>
</dbReference>
<evidence type="ECO:0000256" key="6">
    <source>
        <dbReference type="SAM" id="Phobius"/>
    </source>
</evidence>
<evidence type="ECO:0000259" key="8">
    <source>
        <dbReference type="PROSITE" id="PS50835"/>
    </source>
</evidence>
<dbReference type="SUPFAM" id="SSF48726">
    <property type="entry name" value="Immunoglobulin"/>
    <property type="match status" value="1"/>
</dbReference>
<name>A0A3Q1I980_ANATE</name>
<keyword evidence="6" id="KW-0472">Membrane</keyword>
<keyword evidence="3 6" id="KW-1133">Transmembrane helix</keyword>
<dbReference type="Gene3D" id="3.10.320.10">
    <property type="entry name" value="Class II Histocompatibility Antigen, M Beta Chain, Chain B, domain 1"/>
    <property type="match status" value="1"/>
</dbReference>
<dbReference type="InterPro" id="IPR036179">
    <property type="entry name" value="Ig-like_dom_sf"/>
</dbReference>
<dbReference type="Proteomes" id="UP000265040">
    <property type="component" value="Chromosome 16"/>
</dbReference>
<dbReference type="SMART" id="SM00921">
    <property type="entry name" value="MHC_II_beta"/>
    <property type="match status" value="1"/>
</dbReference>
<organism evidence="9 10">
    <name type="scientific">Anabas testudineus</name>
    <name type="common">Climbing perch</name>
    <name type="synonym">Anthias testudineus</name>
    <dbReference type="NCBI Taxonomy" id="64144"/>
    <lineage>
        <taxon>Eukaryota</taxon>
        <taxon>Metazoa</taxon>
        <taxon>Chordata</taxon>
        <taxon>Craniata</taxon>
        <taxon>Vertebrata</taxon>
        <taxon>Euteleostomi</taxon>
        <taxon>Actinopterygii</taxon>
        <taxon>Neopterygii</taxon>
        <taxon>Teleostei</taxon>
        <taxon>Neoteleostei</taxon>
        <taxon>Acanthomorphata</taxon>
        <taxon>Anabantaria</taxon>
        <taxon>Anabantiformes</taxon>
        <taxon>Anabantoidei</taxon>
        <taxon>Anabantidae</taxon>
        <taxon>Anabas</taxon>
    </lineage>
</organism>
<protein>
    <recommendedName>
        <fullName evidence="8">Ig-like domain-containing protein</fullName>
    </recommendedName>
</protein>
<feature type="domain" description="Ig-like" evidence="8">
    <location>
        <begin position="109"/>
        <end position="194"/>
    </location>
</feature>
<evidence type="ECO:0000256" key="3">
    <source>
        <dbReference type="ARBA" id="ARBA00022989"/>
    </source>
</evidence>
<proteinExistence type="predicted"/>
<dbReference type="InterPro" id="IPR011162">
    <property type="entry name" value="MHC_I/II-like_Ag-recog"/>
</dbReference>
<dbReference type="PROSITE" id="PS50835">
    <property type="entry name" value="IG_LIKE"/>
    <property type="match status" value="1"/>
</dbReference>
<evidence type="ECO:0000256" key="4">
    <source>
        <dbReference type="ARBA" id="ARBA00023157"/>
    </source>
</evidence>
<dbReference type="PANTHER" id="PTHR19944:SF99">
    <property type="entry name" value="HLA CLASS II HISTOCOMPATIBILITY ANTIGEN, DRB1 BETA CHAIN"/>
    <property type="match status" value="1"/>
</dbReference>
<dbReference type="Gene3D" id="2.60.40.10">
    <property type="entry name" value="Immunoglobulins"/>
    <property type="match status" value="1"/>
</dbReference>